<dbReference type="Proteomes" id="UP000236959">
    <property type="component" value="Unassembled WGS sequence"/>
</dbReference>
<evidence type="ECO:0000313" key="4">
    <source>
        <dbReference type="EMBL" id="POF28304.1"/>
    </source>
</evidence>
<organism evidence="4 5">
    <name type="scientific">Roseibium marinum</name>
    <dbReference type="NCBI Taxonomy" id="281252"/>
    <lineage>
        <taxon>Bacteria</taxon>
        <taxon>Pseudomonadati</taxon>
        <taxon>Pseudomonadota</taxon>
        <taxon>Alphaproteobacteria</taxon>
        <taxon>Hyphomicrobiales</taxon>
        <taxon>Stappiaceae</taxon>
        <taxon>Roseibium</taxon>
    </lineage>
</organism>
<dbReference type="Pfam" id="PF00596">
    <property type="entry name" value="Aldolase_II"/>
    <property type="match status" value="1"/>
</dbReference>
<evidence type="ECO:0000256" key="2">
    <source>
        <dbReference type="ARBA" id="ARBA00023239"/>
    </source>
</evidence>
<keyword evidence="1" id="KW-0479">Metal-binding</keyword>
<dbReference type="RefSeq" id="WP_103225148.1">
    <property type="nucleotide sequence ID" value="NZ_PPCN01000015.1"/>
</dbReference>
<comment type="caution">
    <text evidence="4">The sequence shown here is derived from an EMBL/GenBank/DDBJ whole genome shotgun (WGS) entry which is preliminary data.</text>
</comment>
<keyword evidence="5" id="KW-1185">Reference proteome</keyword>
<dbReference type="PANTHER" id="PTHR22789:SF0">
    <property type="entry name" value="3-OXO-TETRONATE 4-PHOSPHATE DECARBOXYLASE-RELATED"/>
    <property type="match status" value="1"/>
</dbReference>
<reference evidence="4 5" key="1">
    <citation type="submission" date="2018-01" db="EMBL/GenBank/DDBJ databases">
        <title>Genomic Encyclopedia of Archaeal and Bacterial Type Strains, Phase II (KMG-II): from individual species to whole genera.</title>
        <authorList>
            <person name="Goeker M."/>
        </authorList>
    </citation>
    <scope>NUCLEOTIDE SEQUENCE [LARGE SCALE GENOMIC DNA]</scope>
    <source>
        <strain evidence="4 5">DSM 17023</strain>
    </source>
</reference>
<dbReference type="InterPro" id="IPR001303">
    <property type="entry name" value="Aldolase_II/adducin_N"/>
</dbReference>
<accession>A0A2S3UKR8</accession>
<protein>
    <submittedName>
        <fullName evidence="4">HCOMODA/2-hydroxy-3-carboxy-muconic semialdehyde decarboxylase</fullName>
    </submittedName>
</protein>
<proteinExistence type="predicted"/>
<dbReference type="PANTHER" id="PTHR22789">
    <property type="entry name" value="FUCULOSE PHOSPHATE ALDOLASE"/>
    <property type="match status" value="1"/>
</dbReference>
<dbReference type="GO" id="GO:0019323">
    <property type="term" value="P:pentose catabolic process"/>
    <property type="evidence" value="ECO:0007669"/>
    <property type="project" value="TreeGrafter"/>
</dbReference>
<dbReference type="OrthoDB" id="5291399at2"/>
<dbReference type="SMART" id="SM01007">
    <property type="entry name" value="Aldolase_II"/>
    <property type="match status" value="1"/>
</dbReference>
<gene>
    <name evidence="4" type="ORF">CLV41_11571</name>
</gene>
<evidence type="ECO:0000313" key="5">
    <source>
        <dbReference type="Proteomes" id="UP000236959"/>
    </source>
</evidence>
<name>A0A2S3UKR8_9HYPH</name>
<dbReference type="AlphaFoldDB" id="A0A2S3UKR8"/>
<evidence type="ECO:0000259" key="3">
    <source>
        <dbReference type="SMART" id="SM01007"/>
    </source>
</evidence>
<dbReference type="Gene3D" id="3.40.225.10">
    <property type="entry name" value="Class II aldolase/adducin N-terminal domain"/>
    <property type="match status" value="1"/>
</dbReference>
<dbReference type="GO" id="GO:0046872">
    <property type="term" value="F:metal ion binding"/>
    <property type="evidence" value="ECO:0007669"/>
    <property type="project" value="UniProtKB-KW"/>
</dbReference>
<keyword evidence="2" id="KW-0456">Lyase</keyword>
<dbReference type="SUPFAM" id="SSF53639">
    <property type="entry name" value="AraD/HMP-PK domain-like"/>
    <property type="match status" value="1"/>
</dbReference>
<dbReference type="GO" id="GO:0005829">
    <property type="term" value="C:cytosol"/>
    <property type="evidence" value="ECO:0007669"/>
    <property type="project" value="TreeGrafter"/>
</dbReference>
<evidence type="ECO:0000256" key="1">
    <source>
        <dbReference type="ARBA" id="ARBA00022723"/>
    </source>
</evidence>
<sequence length="249" mass="26954">MTTLDRRQPEGIFSANDTVTHSVIDDLVTANRILAGEGVLDAFGHISVRDPHDPGAFFLSRSRSPELVEAGDIMRFDLEGNVLEGEGKPYLERVLHAAILAARPDVNSVVHHHAPSVLPFAVADVALRPVFHLGAVMGARVPVWDSQDSFDDTSLLVSDLDMARSLAQTLGTEPSCLLARHGAVCAGPDIRQTVFIAICMRDNAEVLTNALRLGTPSYLTEGEIRQAAAKHDGGAPVARAWEYWARRCS</sequence>
<dbReference type="GO" id="GO:0016832">
    <property type="term" value="F:aldehyde-lyase activity"/>
    <property type="evidence" value="ECO:0007669"/>
    <property type="project" value="TreeGrafter"/>
</dbReference>
<dbReference type="EMBL" id="PPCN01000015">
    <property type="protein sequence ID" value="POF28304.1"/>
    <property type="molecule type" value="Genomic_DNA"/>
</dbReference>
<feature type="domain" description="Class II aldolase/adducin N-terminal" evidence="3">
    <location>
        <begin position="25"/>
        <end position="208"/>
    </location>
</feature>
<dbReference type="InterPro" id="IPR036409">
    <property type="entry name" value="Aldolase_II/adducin_N_sf"/>
</dbReference>
<dbReference type="InterPro" id="IPR050197">
    <property type="entry name" value="Aldolase_class_II_sugar_metab"/>
</dbReference>